<sequence length="699" mass="79717">MDEILTVFRRMDRSTLLLPLSLSALALRFALHYFIKKTPIHNSNLNSPSDENRPPSLTTADHSPRPSNSNHHQFYSLSSRGGGSASIPRNAGRSSGAAVITTSGTTGRLTGKNVSNTGGSGAYNVSTQLEELTKKINGWKQQSQESFIKSFESKSLAGCESMRTLAEDSMDGRKRRNPADVAYFVAKEILNGERTYKTDLEVICVQLKRELDEAEEIPQGLFQNVFSLLQPIYESQGTLLVEIEHRLSTWESRTTNTHRPDDSQRIGDLLLKQNDALEQYQNYLIRLPEILAEFDIAFRKNKAFEQFYRGFEQYRYCYLPLTAFLLKPAQRLFQYQSSLERLLTHYPAHHSDTVNCESALQNFRRTFSTVHDAVSVAEHFTKLVDLQRDLLGIDNLAVPTREFIREGCLLKLSKKGYQLRMFVLLTDVLLYTNRVSNTTGQFKLHGQIGVRGMMVEDAEPREGMEHCFTLYGGNRALMLAANTAEEKTRWLHDLHTAVDQSKRLAYDKLLQFGSLKSYSSSDEVLDKFDAFHVSPAHTATSDADTLRTKSPSERSVVLPRSNTTLHVCWHRQTTISIRELSRAFQLQQSGYLLRKFKNSTGWQKLWVVFTDFCLFFFKNNQEDCPLASLPLIGYRVTVPSLDDAIEKDHVIKLYFTTHKYFLRTDSEFSFHRWMEVLGLATQPDHQNISPDLNGTGMHV</sequence>
<dbReference type="PANTHER" id="PTHR45858">
    <property type="entry name" value="FERM DOMAIN CONTAINING PROTEIN"/>
    <property type="match status" value="1"/>
</dbReference>
<reference evidence="5" key="1">
    <citation type="submission" date="2017-01" db="EMBL/GenBank/DDBJ databases">
        <title>Comparative genomics of anhydrobiosis in the tardigrade Hypsibius dujardini.</title>
        <authorList>
            <person name="Yoshida Y."/>
            <person name="Koutsovoulos G."/>
            <person name="Laetsch D."/>
            <person name="Stevens L."/>
            <person name="Kumar S."/>
            <person name="Horikawa D."/>
            <person name="Ishino K."/>
            <person name="Komine S."/>
            <person name="Tomita M."/>
            <person name="Blaxter M."/>
            <person name="Arakawa K."/>
        </authorList>
    </citation>
    <scope>NUCLEOTIDE SEQUENCE [LARGE SCALE GENOMIC DNA]</scope>
    <source>
        <strain evidence="5">Z151</strain>
    </source>
</reference>
<dbReference type="InterPro" id="IPR000219">
    <property type="entry name" value="DH_dom"/>
</dbReference>
<dbReference type="PROSITE" id="PS50003">
    <property type="entry name" value="PH_DOMAIN"/>
    <property type="match status" value="2"/>
</dbReference>
<dbReference type="Pfam" id="PF00621">
    <property type="entry name" value="RhoGEF"/>
    <property type="match status" value="1"/>
</dbReference>
<dbReference type="AlphaFoldDB" id="A0A1W0X905"/>
<dbReference type="CDD" id="cd13235">
    <property type="entry name" value="PH2_FARP1-like"/>
    <property type="match status" value="1"/>
</dbReference>
<organism evidence="4 5">
    <name type="scientific">Hypsibius exemplaris</name>
    <name type="common">Freshwater tardigrade</name>
    <dbReference type="NCBI Taxonomy" id="2072580"/>
    <lineage>
        <taxon>Eukaryota</taxon>
        <taxon>Metazoa</taxon>
        <taxon>Ecdysozoa</taxon>
        <taxon>Tardigrada</taxon>
        <taxon>Eutardigrada</taxon>
        <taxon>Parachela</taxon>
        <taxon>Hypsibioidea</taxon>
        <taxon>Hypsibiidae</taxon>
        <taxon>Hypsibius</taxon>
    </lineage>
</organism>
<dbReference type="SUPFAM" id="SSF48065">
    <property type="entry name" value="DBL homology domain (DH-domain)"/>
    <property type="match status" value="1"/>
</dbReference>
<feature type="region of interest" description="Disordered" evidence="1">
    <location>
        <begin position="41"/>
        <end position="122"/>
    </location>
</feature>
<keyword evidence="5" id="KW-1185">Reference proteome</keyword>
<dbReference type="Gene3D" id="1.20.900.10">
    <property type="entry name" value="Dbl homology (DH) domain"/>
    <property type="match status" value="1"/>
</dbReference>
<feature type="domain" description="PH" evidence="2">
    <location>
        <begin position="402"/>
        <end position="499"/>
    </location>
</feature>
<dbReference type="InterPro" id="IPR035899">
    <property type="entry name" value="DBL_dom_sf"/>
</dbReference>
<evidence type="ECO:0000256" key="1">
    <source>
        <dbReference type="SAM" id="MobiDB-lite"/>
    </source>
</evidence>
<dbReference type="SMART" id="SM00233">
    <property type="entry name" value="PH"/>
    <property type="match status" value="2"/>
</dbReference>
<name>A0A1W0X905_HYPEX</name>
<dbReference type="OrthoDB" id="9990815at2759"/>
<dbReference type="InterPro" id="IPR011993">
    <property type="entry name" value="PH-like_dom_sf"/>
</dbReference>
<dbReference type="PROSITE" id="PS50010">
    <property type="entry name" value="DH_2"/>
    <property type="match status" value="1"/>
</dbReference>
<dbReference type="CDD" id="cd01220">
    <property type="entry name" value="PH1_FARP1-like"/>
    <property type="match status" value="1"/>
</dbReference>
<comment type="caution">
    <text evidence="4">The sequence shown here is derived from an EMBL/GenBank/DDBJ whole genome shotgun (WGS) entry which is preliminary data.</text>
</comment>
<dbReference type="PANTHER" id="PTHR45858:SF5">
    <property type="entry name" value="MOESIN_EZRIN_RADIXIN HOMOLOG 1"/>
    <property type="match status" value="1"/>
</dbReference>
<dbReference type="InterPro" id="IPR001849">
    <property type="entry name" value="PH_domain"/>
</dbReference>
<dbReference type="Pfam" id="PF00169">
    <property type="entry name" value="PH"/>
    <property type="match status" value="2"/>
</dbReference>
<evidence type="ECO:0000313" key="5">
    <source>
        <dbReference type="Proteomes" id="UP000192578"/>
    </source>
</evidence>
<dbReference type="Proteomes" id="UP000192578">
    <property type="component" value="Unassembled WGS sequence"/>
</dbReference>
<evidence type="ECO:0000259" key="2">
    <source>
        <dbReference type="PROSITE" id="PS50003"/>
    </source>
</evidence>
<feature type="compositionally biased region" description="Polar residues" evidence="1">
    <location>
        <begin position="41"/>
        <end position="79"/>
    </location>
</feature>
<dbReference type="SUPFAM" id="SSF50729">
    <property type="entry name" value="PH domain-like"/>
    <property type="match status" value="2"/>
</dbReference>
<evidence type="ECO:0000259" key="3">
    <source>
        <dbReference type="PROSITE" id="PS50010"/>
    </source>
</evidence>
<dbReference type="InterPro" id="IPR051835">
    <property type="entry name" value="RAC1-GEF"/>
</dbReference>
<dbReference type="FunFam" id="2.30.29.30:FF:000046">
    <property type="entry name" value="FERM, RhoGEF and pleckstrin domain-containing protein 1"/>
    <property type="match status" value="1"/>
</dbReference>
<proteinExistence type="predicted"/>
<evidence type="ECO:0000313" key="4">
    <source>
        <dbReference type="EMBL" id="OQV24025.1"/>
    </source>
</evidence>
<dbReference type="CDD" id="cd00160">
    <property type="entry name" value="RhoGEF"/>
    <property type="match status" value="1"/>
</dbReference>
<dbReference type="SMART" id="SM00325">
    <property type="entry name" value="RhoGEF"/>
    <property type="match status" value="1"/>
</dbReference>
<dbReference type="GO" id="GO:0005085">
    <property type="term" value="F:guanyl-nucleotide exchange factor activity"/>
    <property type="evidence" value="ECO:0007669"/>
    <property type="project" value="InterPro"/>
</dbReference>
<accession>A0A1W0X905</accession>
<dbReference type="Gene3D" id="2.30.29.30">
    <property type="entry name" value="Pleckstrin-homology domain (PH domain)/Phosphotyrosine-binding domain (PTB)"/>
    <property type="match status" value="2"/>
</dbReference>
<feature type="domain" description="DH" evidence="3">
    <location>
        <begin position="181"/>
        <end position="373"/>
    </location>
</feature>
<feature type="domain" description="PH" evidence="2">
    <location>
        <begin position="585"/>
        <end position="682"/>
    </location>
</feature>
<dbReference type="EMBL" id="MTYJ01000008">
    <property type="protein sequence ID" value="OQV24025.1"/>
    <property type="molecule type" value="Genomic_DNA"/>
</dbReference>
<feature type="compositionally biased region" description="Polar residues" evidence="1">
    <location>
        <begin position="100"/>
        <end position="122"/>
    </location>
</feature>
<protein>
    <submittedName>
        <fullName evidence="4">FERM, RhoGEF and pleckstrin domain-containing protein 1</fullName>
    </submittedName>
</protein>
<gene>
    <name evidence="4" type="ORF">BV898_01981</name>
</gene>